<feature type="domain" description="Peptidase M16 middle/third" evidence="10">
    <location>
        <begin position="444"/>
        <end position="734"/>
    </location>
</feature>
<dbReference type="SUPFAM" id="SSF63411">
    <property type="entry name" value="LuxS/MPP-like metallohydrolase"/>
    <property type="match status" value="4"/>
</dbReference>
<keyword evidence="6" id="KW-0482">Metalloprotease</keyword>
<evidence type="ECO:0000259" key="8">
    <source>
        <dbReference type="Pfam" id="PF00675"/>
    </source>
</evidence>
<protein>
    <submittedName>
        <fullName evidence="12">Oidioi.mRNA.OKI2018_I69.chr2.g4106.t1.cds</fullName>
    </submittedName>
</protein>
<dbReference type="PANTHER" id="PTHR43690:SF18">
    <property type="entry name" value="INSULIN-DEGRADING ENZYME-RELATED"/>
    <property type="match status" value="1"/>
</dbReference>
<feature type="transmembrane region" description="Helical" evidence="7">
    <location>
        <begin position="43"/>
        <end position="61"/>
    </location>
</feature>
<dbReference type="InterPro" id="IPR011249">
    <property type="entry name" value="Metalloenz_LuxS/M16"/>
</dbReference>
<name>A0ABN7T2X5_OIKDI</name>
<proteinExistence type="inferred from homology"/>
<evidence type="ECO:0000259" key="11">
    <source>
        <dbReference type="Pfam" id="PF22456"/>
    </source>
</evidence>
<evidence type="ECO:0000313" key="12">
    <source>
        <dbReference type="EMBL" id="CAG5109586.1"/>
    </source>
</evidence>
<evidence type="ECO:0000256" key="4">
    <source>
        <dbReference type="ARBA" id="ARBA00022801"/>
    </source>
</evidence>
<keyword evidence="5" id="KW-0862">Zinc</keyword>
<evidence type="ECO:0000313" key="13">
    <source>
        <dbReference type="Proteomes" id="UP001158576"/>
    </source>
</evidence>
<dbReference type="Pfam" id="PF22456">
    <property type="entry name" value="PqqF-like_C_4"/>
    <property type="match status" value="1"/>
</dbReference>
<gene>
    <name evidence="12" type="ORF">OKIOD_LOCUS12871</name>
</gene>
<feature type="domain" description="Peptidase M16 N-terminal" evidence="8">
    <location>
        <begin position="98"/>
        <end position="232"/>
    </location>
</feature>
<dbReference type="Gene3D" id="3.30.830.10">
    <property type="entry name" value="Metalloenzyme, LuxS/M16 peptidase-like"/>
    <property type="match status" value="4"/>
</dbReference>
<keyword evidence="7" id="KW-1133">Transmembrane helix</keyword>
<keyword evidence="4" id="KW-0378">Hydrolase</keyword>
<evidence type="ECO:0000256" key="3">
    <source>
        <dbReference type="ARBA" id="ARBA00022723"/>
    </source>
</evidence>
<feature type="domain" description="Peptidase M16 C-terminal" evidence="9">
    <location>
        <begin position="260"/>
        <end position="435"/>
    </location>
</feature>
<evidence type="ECO:0000259" key="10">
    <source>
        <dbReference type="Pfam" id="PF16187"/>
    </source>
</evidence>
<keyword evidence="2" id="KW-0645">Protease</keyword>
<comment type="similarity">
    <text evidence="1">Belongs to the peptidase M16 family.</text>
</comment>
<evidence type="ECO:0000256" key="5">
    <source>
        <dbReference type="ARBA" id="ARBA00022833"/>
    </source>
</evidence>
<keyword evidence="7" id="KW-0812">Transmembrane</keyword>
<dbReference type="InterPro" id="IPR050626">
    <property type="entry name" value="Peptidase_M16"/>
</dbReference>
<keyword evidence="13" id="KW-1185">Reference proteome</keyword>
<dbReference type="Pfam" id="PF00675">
    <property type="entry name" value="Peptidase_M16"/>
    <property type="match status" value="1"/>
</dbReference>
<dbReference type="Proteomes" id="UP001158576">
    <property type="component" value="Chromosome 2"/>
</dbReference>
<evidence type="ECO:0000256" key="1">
    <source>
        <dbReference type="ARBA" id="ARBA00007261"/>
    </source>
</evidence>
<organism evidence="12 13">
    <name type="scientific">Oikopleura dioica</name>
    <name type="common">Tunicate</name>
    <dbReference type="NCBI Taxonomy" id="34765"/>
    <lineage>
        <taxon>Eukaryota</taxon>
        <taxon>Metazoa</taxon>
        <taxon>Chordata</taxon>
        <taxon>Tunicata</taxon>
        <taxon>Appendicularia</taxon>
        <taxon>Copelata</taxon>
        <taxon>Oikopleuridae</taxon>
        <taxon>Oikopleura</taxon>
    </lineage>
</organism>
<dbReference type="Pfam" id="PF05193">
    <property type="entry name" value="Peptidase_M16_C"/>
    <property type="match status" value="1"/>
</dbReference>
<dbReference type="InterPro" id="IPR054734">
    <property type="entry name" value="PqqF-like_C_4"/>
</dbReference>
<dbReference type="InterPro" id="IPR011765">
    <property type="entry name" value="Pept_M16_N"/>
</dbReference>
<dbReference type="InterPro" id="IPR007863">
    <property type="entry name" value="Peptidase_M16_C"/>
</dbReference>
<evidence type="ECO:0000256" key="2">
    <source>
        <dbReference type="ARBA" id="ARBA00022670"/>
    </source>
</evidence>
<evidence type="ECO:0000259" key="9">
    <source>
        <dbReference type="Pfam" id="PF05193"/>
    </source>
</evidence>
<dbReference type="Pfam" id="PF16187">
    <property type="entry name" value="Peptidase_M16_M"/>
    <property type="match status" value="1"/>
</dbReference>
<feature type="domain" description="Coenzyme PQQ synthesis protein F-like C-terminal lobe" evidence="11">
    <location>
        <begin position="841"/>
        <end position="936"/>
    </location>
</feature>
<evidence type="ECO:0000256" key="7">
    <source>
        <dbReference type="SAM" id="Phobius"/>
    </source>
</evidence>
<dbReference type="PANTHER" id="PTHR43690">
    <property type="entry name" value="NARDILYSIN"/>
    <property type="match status" value="1"/>
</dbReference>
<sequence length="1033" mass="119918">MGDLLDKKQLELSEKNLTRISPKEEKISNNPHKEYDMLNICRWAMLLLWFFVSATIAVSSIRDFSNIPAVLERKNDIGKPVDDKRDYRFLVLGNRMQVILIKDDQAPKDVVYLGINGGSLEDPRDMYGMAHFLEHSVFLGSENYPGEQDFAKFMKSKGGRHNAATAFTKTTYYFDLVPGPHIIEGVKRLTDFIVSPNLKASSVSRELKAVNSEWKGNTQSDFRRQMQIFCSAANPDHPYNSFFSGNTKSVRQNRTDAQIAERLKQYHSTHYSSNLMAIVITTKTLSLDELESGVLDTLLTIPDLNLPKPVYDYPFRQRDLGKLIKMETVSRSHKLKVYFQMDDPPADMKVNPQEYFTSLIGHEGPESLLQEVKRQGLVDTLVTKKDNTAPGINHFEVSFNLTPKGLERWKTIMRHLFEYIKMLKTTIPSQRYWNEILKRQRMSFQNQDHVTSYRYAKQIVDELLSGRKEKDRILAGPPEDDGYDQEKMQQMMNGLNAKNMIVFLISPTFRGKTERIEPWYGGRYNISDIETEFIEELDNISPKPYFRIPEPNIFFPDGFEIENQFDHLDDTSKHPNLVLNREELEIWHHQDMRFNKPKTHVELNIRNPAFIGSLRTYMTTKLYIELLMDQFPPHLYPASLAGITWNLDFDYRPWDSGIVLTVFGYSESIPKVLNKIAELIESFEPSPTRFEQLREGMIQKTKNFDTLEAKEMLHHERYNFTIDGYHSINDKIKALQSVTFRQFKAYLRDNLVGSKVVALIAGNIRRNPAIKTIESFVKKARITGPYSDAYRYTAFRLVEFEQGANLVVKRKSKYSKEHGILISYQLGDITPKQWMMATIFSHATSDECFHFLRTVRQLGYVVKCSMVEDSGTLSYNILVQSGNDTNTIIENIEEYTTYAGNFLEEYSVHKFNDLVRQMNDSFRQELPVLRSQINRWMDAIKFGKRQPNFNVPIERADLLSEITLEDISNFYKSKIMSVTRSRITFIVTNKDTEEDTLTQEEVYALGQDVQILDDPFDFKARSRFFPSLARLYA</sequence>
<keyword evidence="7" id="KW-0472">Membrane</keyword>
<reference evidence="12 13" key="1">
    <citation type="submission" date="2021-04" db="EMBL/GenBank/DDBJ databases">
        <authorList>
            <person name="Bliznina A."/>
        </authorList>
    </citation>
    <scope>NUCLEOTIDE SEQUENCE [LARGE SCALE GENOMIC DNA]</scope>
</reference>
<dbReference type="EMBL" id="OU015567">
    <property type="protein sequence ID" value="CAG5109586.1"/>
    <property type="molecule type" value="Genomic_DNA"/>
</dbReference>
<evidence type="ECO:0000256" key="6">
    <source>
        <dbReference type="ARBA" id="ARBA00023049"/>
    </source>
</evidence>
<accession>A0ABN7T2X5</accession>
<keyword evidence="3" id="KW-0479">Metal-binding</keyword>
<dbReference type="InterPro" id="IPR032632">
    <property type="entry name" value="Peptidase_M16_M"/>
</dbReference>